<dbReference type="PROSITE" id="PS00099">
    <property type="entry name" value="THIOLASE_3"/>
    <property type="match status" value="1"/>
</dbReference>
<keyword evidence="2 5" id="KW-0808">Transferase</keyword>
<dbReference type="InterPro" id="IPR020617">
    <property type="entry name" value="Thiolase_C"/>
</dbReference>
<dbReference type="InterPro" id="IPR020613">
    <property type="entry name" value="Thiolase_CS"/>
</dbReference>
<evidence type="ECO:0000259" key="6">
    <source>
        <dbReference type="Pfam" id="PF00108"/>
    </source>
</evidence>
<dbReference type="NCBIfam" id="TIGR01930">
    <property type="entry name" value="AcCoA-C-Actrans"/>
    <property type="match status" value="1"/>
</dbReference>
<gene>
    <name evidence="8" type="ORF">G3I67_12040</name>
</gene>
<dbReference type="EMBL" id="JAAGRN010000008">
    <property type="protein sequence ID" value="NDY83960.1"/>
    <property type="molecule type" value="Genomic_DNA"/>
</dbReference>
<name>A0A6B2QZN5_9BURK</name>
<dbReference type="Pfam" id="PF00108">
    <property type="entry name" value="Thiolase_N"/>
    <property type="match status" value="1"/>
</dbReference>
<comment type="caution">
    <text evidence="8">The sequence shown here is derived from an EMBL/GenBank/DDBJ whole genome shotgun (WGS) entry which is preliminary data.</text>
</comment>
<dbReference type="GO" id="GO:0003985">
    <property type="term" value="F:acetyl-CoA C-acetyltransferase activity"/>
    <property type="evidence" value="ECO:0007669"/>
    <property type="project" value="UniProtKB-EC"/>
</dbReference>
<evidence type="ECO:0000259" key="7">
    <source>
        <dbReference type="Pfam" id="PF02803"/>
    </source>
</evidence>
<keyword evidence="3 5" id="KW-0012">Acyltransferase</keyword>
<dbReference type="SUPFAM" id="SSF53901">
    <property type="entry name" value="Thiolase-like"/>
    <property type="match status" value="1"/>
</dbReference>
<dbReference type="Pfam" id="PF02803">
    <property type="entry name" value="Thiolase_C"/>
    <property type="match status" value="1"/>
</dbReference>
<accession>A0A6B2QZN5</accession>
<dbReference type="InterPro" id="IPR002155">
    <property type="entry name" value="Thiolase"/>
</dbReference>
<evidence type="ECO:0000256" key="1">
    <source>
        <dbReference type="ARBA" id="ARBA00010982"/>
    </source>
</evidence>
<evidence type="ECO:0000313" key="8">
    <source>
        <dbReference type="EMBL" id="NDY83960.1"/>
    </source>
</evidence>
<dbReference type="CDD" id="cd00751">
    <property type="entry name" value="thiolase"/>
    <property type="match status" value="1"/>
</dbReference>
<dbReference type="EC" id="2.3.1.9" evidence="8"/>
<dbReference type="RefSeq" id="WP_163655681.1">
    <property type="nucleotide sequence ID" value="NZ_JAAGRN010000008.1"/>
</dbReference>
<dbReference type="NCBIfam" id="NF006090">
    <property type="entry name" value="PRK08242.1"/>
    <property type="match status" value="1"/>
</dbReference>
<comment type="similarity">
    <text evidence="1 5">Belongs to the thiolase-like superfamily. Thiolase family.</text>
</comment>
<evidence type="ECO:0000256" key="5">
    <source>
        <dbReference type="RuleBase" id="RU003557"/>
    </source>
</evidence>
<feature type="active site" description="Proton acceptor" evidence="4">
    <location>
        <position position="386"/>
    </location>
</feature>
<feature type="domain" description="Thiolase C-terminal" evidence="7">
    <location>
        <begin position="277"/>
        <end position="399"/>
    </location>
</feature>
<dbReference type="AlphaFoldDB" id="A0A6B2QZN5"/>
<dbReference type="InterPro" id="IPR020616">
    <property type="entry name" value="Thiolase_N"/>
</dbReference>
<evidence type="ECO:0000256" key="3">
    <source>
        <dbReference type="ARBA" id="ARBA00023315"/>
    </source>
</evidence>
<dbReference type="PANTHER" id="PTHR43365:SF1">
    <property type="entry name" value="ACETYL-COA C-ACYLTRANSFERASE"/>
    <property type="match status" value="1"/>
</dbReference>
<dbReference type="PIRSF" id="PIRSF000429">
    <property type="entry name" value="Ac-CoA_Ac_transf"/>
    <property type="match status" value="1"/>
</dbReference>
<proteinExistence type="inferred from homology"/>
<dbReference type="Gene3D" id="3.40.47.10">
    <property type="match status" value="2"/>
</dbReference>
<dbReference type="InterPro" id="IPR016039">
    <property type="entry name" value="Thiolase-like"/>
</dbReference>
<dbReference type="InterPro" id="IPR020610">
    <property type="entry name" value="Thiolase_AS"/>
</dbReference>
<evidence type="ECO:0000256" key="4">
    <source>
        <dbReference type="PIRSR" id="PIRSR000429-1"/>
    </source>
</evidence>
<feature type="active site" description="Proton acceptor" evidence="4">
    <location>
        <position position="356"/>
    </location>
</feature>
<dbReference type="PROSITE" id="PS00737">
    <property type="entry name" value="THIOLASE_2"/>
    <property type="match status" value="1"/>
</dbReference>
<sequence length="400" mass="42275">MTEAMIFDAIRTPRGKGRQDGALYEVKPVQLLTGLLQALASRHDLDTKQVDDVVIGCVQPWGDQASCIGKTATLAAGWDWQVSGLQLDRYCGSGLEAINLAAMKIRSGWEDLVVAGGVESMSRVPMGSMLGSKDAPAVLLKMHSVPQGIGADLIATLDGFTREQADAFALHSQQKAAHARAQGYFGKSIVPVKDINGITILAEDETIKPDVTLEKLAKLKPAFQVPGEAMYDAMAQFAYPQVDRINHIHTAGNSSGIVDGAALVLVGSEAKGRSLGLKPRARVVSTAVVGAEPTIMLDGPTPATKKALAKAGLTVNDIDLFEVNEAFASVVMRFMREMNVPAEKVNVNGGAIAMGHPLGASGAMLLGTLLDELERRNLKRGLVTLCVAGGMGIATIIERV</sequence>
<feature type="active site" description="Acyl-thioester intermediate" evidence="4">
    <location>
        <position position="91"/>
    </location>
</feature>
<protein>
    <submittedName>
        <fullName evidence="8">Acetyl-CoA C-acetyltransferase</fullName>
        <ecNumber evidence="8">2.3.1.9</ecNumber>
    </submittedName>
</protein>
<reference evidence="8" key="1">
    <citation type="submission" date="2020-02" db="EMBL/GenBank/DDBJ databases">
        <authorList>
            <person name="Chen W.-M."/>
        </authorList>
    </citation>
    <scope>NUCLEOTIDE SEQUENCE</scope>
    <source>
        <strain evidence="8">NBD-18</strain>
    </source>
</reference>
<organism evidence="8">
    <name type="scientific">Sheuella amnicola</name>
    <dbReference type="NCBI Taxonomy" id="2707330"/>
    <lineage>
        <taxon>Bacteria</taxon>
        <taxon>Pseudomonadati</taxon>
        <taxon>Pseudomonadota</taxon>
        <taxon>Betaproteobacteria</taxon>
        <taxon>Burkholderiales</taxon>
        <taxon>Alcaligenaceae</taxon>
        <taxon>Sheuella</taxon>
    </lineage>
</organism>
<evidence type="ECO:0000256" key="2">
    <source>
        <dbReference type="ARBA" id="ARBA00022679"/>
    </source>
</evidence>
<dbReference type="PANTHER" id="PTHR43365">
    <property type="entry name" value="BLR7806 PROTEIN"/>
    <property type="match status" value="1"/>
</dbReference>
<feature type="domain" description="Thiolase N-terminal" evidence="6">
    <location>
        <begin position="5"/>
        <end position="227"/>
    </location>
</feature>